<reference evidence="1" key="2">
    <citation type="journal article" date="2015" name="Data Brief">
        <title>Shoot transcriptome of the giant reed, Arundo donax.</title>
        <authorList>
            <person name="Barrero R.A."/>
            <person name="Guerrero F.D."/>
            <person name="Moolhuijzen P."/>
            <person name="Goolsby J.A."/>
            <person name="Tidwell J."/>
            <person name="Bellgard S.E."/>
            <person name="Bellgard M.I."/>
        </authorList>
    </citation>
    <scope>NUCLEOTIDE SEQUENCE</scope>
    <source>
        <tissue evidence="1">Shoot tissue taken approximately 20 cm above the soil surface</tissue>
    </source>
</reference>
<dbReference type="AlphaFoldDB" id="A0A0A9AIM3"/>
<dbReference type="EMBL" id="GBRH01250948">
    <property type="protein sequence ID" value="JAD46947.1"/>
    <property type="molecule type" value="Transcribed_RNA"/>
</dbReference>
<name>A0A0A9AIM3_ARUDO</name>
<evidence type="ECO:0000313" key="1">
    <source>
        <dbReference type="EMBL" id="JAD46947.1"/>
    </source>
</evidence>
<sequence>MVKAALSAESSMRLKVRKYMVQKVLTVDETRNILTLYKMIQLPTSPPHQVSGAPLQSYTRR</sequence>
<proteinExistence type="predicted"/>
<protein>
    <submittedName>
        <fullName evidence="1">Uncharacterized protein</fullName>
    </submittedName>
</protein>
<reference evidence="1" key="1">
    <citation type="submission" date="2014-09" db="EMBL/GenBank/DDBJ databases">
        <authorList>
            <person name="Magalhaes I.L.F."/>
            <person name="Oliveira U."/>
            <person name="Santos F.R."/>
            <person name="Vidigal T.H.D.A."/>
            <person name="Brescovit A.D."/>
            <person name="Santos A.J."/>
        </authorList>
    </citation>
    <scope>NUCLEOTIDE SEQUENCE</scope>
    <source>
        <tissue evidence="1">Shoot tissue taken approximately 20 cm above the soil surface</tissue>
    </source>
</reference>
<accession>A0A0A9AIM3</accession>
<organism evidence="1">
    <name type="scientific">Arundo donax</name>
    <name type="common">Giant reed</name>
    <name type="synonym">Donax arundinaceus</name>
    <dbReference type="NCBI Taxonomy" id="35708"/>
    <lineage>
        <taxon>Eukaryota</taxon>
        <taxon>Viridiplantae</taxon>
        <taxon>Streptophyta</taxon>
        <taxon>Embryophyta</taxon>
        <taxon>Tracheophyta</taxon>
        <taxon>Spermatophyta</taxon>
        <taxon>Magnoliopsida</taxon>
        <taxon>Liliopsida</taxon>
        <taxon>Poales</taxon>
        <taxon>Poaceae</taxon>
        <taxon>PACMAD clade</taxon>
        <taxon>Arundinoideae</taxon>
        <taxon>Arundineae</taxon>
        <taxon>Arundo</taxon>
    </lineage>
</organism>